<proteinExistence type="predicted"/>
<keyword evidence="11" id="KW-1185">Reference proteome</keyword>
<gene>
    <name evidence="10" type="ORF">Q8A67_006873</name>
</gene>
<dbReference type="GO" id="GO:0098552">
    <property type="term" value="C:side of membrane"/>
    <property type="evidence" value="ECO:0007669"/>
    <property type="project" value="UniProtKB-KW"/>
</dbReference>
<dbReference type="InterPro" id="IPR045860">
    <property type="entry name" value="Snake_toxin-like_sf"/>
</dbReference>
<evidence type="ECO:0000256" key="4">
    <source>
        <dbReference type="ARBA" id="ARBA00022729"/>
    </source>
</evidence>
<reference evidence="10" key="1">
    <citation type="submission" date="2023-08" db="EMBL/GenBank/DDBJ databases">
        <title>Chromosome-level Genome Assembly of mud carp (Cirrhinus molitorella).</title>
        <authorList>
            <person name="Liu H."/>
        </authorList>
    </citation>
    <scope>NUCLEOTIDE SEQUENCE</scope>
    <source>
        <strain evidence="10">Prfri</strain>
        <tissue evidence="10">Muscle</tissue>
    </source>
</reference>
<dbReference type="GO" id="GO:0090263">
    <property type="term" value="P:positive regulation of canonical Wnt signaling pathway"/>
    <property type="evidence" value="ECO:0007669"/>
    <property type="project" value="TreeGrafter"/>
</dbReference>
<evidence type="ECO:0000256" key="3">
    <source>
        <dbReference type="ARBA" id="ARBA00022622"/>
    </source>
</evidence>
<evidence type="ECO:0000256" key="6">
    <source>
        <dbReference type="ARBA" id="ARBA00023157"/>
    </source>
</evidence>
<evidence type="ECO:0008006" key="12">
    <source>
        <dbReference type="Google" id="ProtNLM"/>
    </source>
</evidence>
<dbReference type="GO" id="GO:0005886">
    <property type="term" value="C:plasma membrane"/>
    <property type="evidence" value="ECO:0007669"/>
    <property type="project" value="UniProtKB-SubCell"/>
</dbReference>
<accession>A0AA88Q2I8</accession>
<keyword evidence="4 9" id="KW-0732">Signal</keyword>
<comment type="subcellular location">
    <subcellularLocation>
        <location evidence="1">Cell membrane</location>
        <topology evidence="1">Lipid-anchor</topology>
        <topology evidence="1">GPI-anchor</topology>
    </subcellularLocation>
</comment>
<evidence type="ECO:0000256" key="7">
    <source>
        <dbReference type="ARBA" id="ARBA00023180"/>
    </source>
</evidence>
<name>A0AA88Q2I8_9TELE</name>
<dbReference type="Pfam" id="PF16975">
    <property type="entry name" value="UPAR_LY6_2"/>
    <property type="match status" value="2"/>
</dbReference>
<evidence type="ECO:0000256" key="2">
    <source>
        <dbReference type="ARBA" id="ARBA00022475"/>
    </source>
</evidence>
<keyword evidence="6" id="KW-1015">Disulfide bond</keyword>
<evidence type="ECO:0000313" key="11">
    <source>
        <dbReference type="Proteomes" id="UP001187343"/>
    </source>
</evidence>
<dbReference type="Proteomes" id="UP001187343">
    <property type="component" value="Unassembled WGS sequence"/>
</dbReference>
<dbReference type="AlphaFoldDB" id="A0AA88Q2I8"/>
<keyword evidence="7" id="KW-0325">Glycoprotein</keyword>
<dbReference type="GO" id="GO:0030550">
    <property type="term" value="F:acetylcholine receptor inhibitor activity"/>
    <property type="evidence" value="ECO:0007669"/>
    <property type="project" value="TreeGrafter"/>
</dbReference>
<keyword evidence="8" id="KW-0449">Lipoprotein</keyword>
<evidence type="ECO:0000256" key="8">
    <source>
        <dbReference type="ARBA" id="ARBA00023288"/>
    </source>
</evidence>
<evidence type="ECO:0000313" key="10">
    <source>
        <dbReference type="EMBL" id="KAK2905074.1"/>
    </source>
</evidence>
<dbReference type="Gene3D" id="2.10.60.10">
    <property type="entry name" value="CD59"/>
    <property type="match status" value="2"/>
</dbReference>
<keyword evidence="2" id="KW-1003">Cell membrane</keyword>
<organism evidence="10 11">
    <name type="scientific">Cirrhinus molitorella</name>
    <name type="common">mud carp</name>
    <dbReference type="NCBI Taxonomy" id="172907"/>
    <lineage>
        <taxon>Eukaryota</taxon>
        <taxon>Metazoa</taxon>
        <taxon>Chordata</taxon>
        <taxon>Craniata</taxon>
        <taxon>Vertebrata</taxon>
        <taxon>Euteleostomi</taxon>
        <taxon>Actinopterygii</taxon>
        <taxon>Neopterygii</taxon>
        <taxon>Teleostei</taxon>
        <taxon>Ostariophysi</taxon>
        <taxon>Cypriniformes</taxon>
        <taxon>Cyprinidae</taxon>
        <taxon>Labeoninae</taxon>
        <taxon>Labeonini</taxon>
        <taxon>Cirrhinus</taxon>
    </lineage>
</organism>
<evidence type="ECO:0000256" key="1">
    <source>
        <dbReference type="ARBA" id="ARBA00004609"/>
    </source>
</evidence>
<dbReference type="CDD" id="cd23625">
    <property type="entry name" value="TFP_LU_ECD_LYPD6"/>
    <property type="match status" value="1"/>
</dbReference>
<dbReference type="InterPro" id="IPR039457">
    <property type="entry name" value="LYPD6-like"/>
</dbReference>
<evidence type="ECO:0000256" key="5">
    <source>
        <dbReference type="ARBA" id="ARBA00023136"/>
    </source>
</evidence>
<evidence type="ECO:0000256" key="9">
    <source>
        <dbReference type="SAM" id="SignalP"/>
    </source>
</evidence>
<protein>
    <recommendedName>
        <fullName evidence="12">LY6/PLAUR domain containing 6</fullName>
    </recommendedName>
</protein>
<dbReference type="PANTHER" id="PTHR31171">
    <property type="entry name" value="LY6/PLAUR DOMAIN-CONTAINING PROTEIN 6"/>
    <property type="match status" value="1"/>
</dbReference>
<keyword evidence="3" id="KW-0336">GPI-anchor</keyword>
<comment type="caution">
    <text evidence="10">The sequence shown here is derived from an EMBL/GenBank/DDBJ whole genome shotgun (WGS) entry which is preliminary data.</text>
</comment>
<dbReference type="PANTHER" id="PTHR31171:SF0">
    <property type="entry name" value="LY6_PLAUR DOMAIN-CONTAINING PROTEIN 6"/>
    <property type="match status" value="1"/>
</dbReference>
<sequence>MAAELALVTVLIQLLVDLVTSDSIDFYNVMPAVEATPYPKSFKCFTCEQALDNYSCNRWAEDVWCPQNTQYCMTIHHFNHHGKTKFVTKRCAKREECQLAGCRHYKNTHHECISCCEGMDKSAVIKVSLQSFESFSVLCWIWVSAHVSFSPAMEPWPLMAWGLMLTAITGWIKVVQSRDFTEKDIIFLHPSTTPYPGGFKCFTCEDASDNYECNRWAPDLYCPRESRYCYTEHKMSWDGKTKSVTKLCVALGDCLATGCSEMDHEGNKVCISCCEGNICNMPLPRNETDAIFATTSPINESVQPAQSPTLLLSVCIISLMLHSIN</sequence>
<dbReference type="SUPFAM" id="SSF57302">
    <property type="entry name" value="Snake toxin-like"/>
    <property type="match status" value="2"/>
</dbReference>
<feature type="chain" id="PRO_5041718919" description="LY6/PLAUR domain containing 6" evidence="9">
    <location>
        <begin position="22"/>
        <end position="325"/>
    </location>
</feature>
<dbReference type="EMBL" id="JAUYZG010000006">
    <property type="protein sequence ID" value="KAK2905074.1"/>
    <property type="molecule type" value="Genomic_DNA"/>
</dbReference>
<feature type="signal peptide" evidence="9">
    <location>
        <begin position="1"/>
        <end position="21"/>
    </location>
</feature>
<keyword evidence="5" id="KW-0472">Membrane</keyword>
<dbReference type="CDD" id="cd23626">
    <property type="entry name" value="TFP_LU_ECD_LYPD6B"/>
    <property type="match status" value="1"/>
</dbReference>